<organism evidence="8 9">
    <name type="scientific">Mycobacterium lehmannii</name>
    <dbReference type="NCBI Taxonomy" id="2048550"/>
    <lineage>
        <taxon>Bacteria</taxon>
        <taxon>Bacillati</taxon>
        <taxon>Actinomycetota</taxon>
        <taxon>Actinomycetes</taxon>
        <taxon>Mycobacteriales</taxon>
        <taxon>Mycobacteriaceae</taxon>
        <taxon>Mycobacterium</taxon>
    </lineage>
</organism>
<evidence type="ECO:0000259" key="6">
    <source>
        <dbReference type="Pfam" id="PF00441"/>
    </source>
</evidence>
<dbReference type="Gene3D" id="1.10.540.10">
    <property type="entry name" value="Acyl-CoA dehydrogenase/oxidase, N-terminal domain"/>
    <property type="match status" value="1"/>
</dbReference>
<evidence type="ECO:0000259" key="7">
    <source>
        <dbReference type="Pfam" id="PF02771"/>
    </source>
</evidence>
<dbReference type="AlphaFoldDB" id="A0A101ADU4"/>
<dbReference type="Proteomes" id="UP000053707">
    <property type="component" value="Unassembled WGS sequence"/>
</dbReference>
<dbReference type="Gene3D" id="1.20.140.10">
    <property type="entry name" value="Butyryl-CoA Dehydrogenase, subunit A, domain 3"/>
    <property type="match status" value="1"/>
</dbReference>
<keyword evidence="3" id="KW-0285">Flavoprotein</keyword>
<dbReference type="InterPro" id="IPR009100">
    <property type="entry name" value="AcylCoA_DH/oxidase_NM_dom_sf"/>
</dbReference>
<proteinExistence type="inferred from homology"/>
<dbReference type="RefSeq" id="WP_064393876.1">
    <property type="nucleotide sequence ID" value="NZ_LQIR01000001.1"/>
</dbReference>
<sequence length="336" mass="35625">MTVDPALVEMMDAVFAEYRDAHPPAKTVERDTELWRRLDELGLVRLTGAEESGGSGAGWFEAAELLAAAARNAVRTPLAEHDLLACWLLEANGMGGDDAVRTVCLLGEDGTAEGVPWAAASDRVVVVWRDGDGHRVADIDAAALSITAGSNAIGEPRDSVEADVAALDSVPVTSDLVAELWHKAALVRAIQVCAALDRIVLSSVEHAASRIQFGRPLSRFQAVQHLIADSAAEAALARAATEGALTTAVTNGWSTGNLAFRVAAARSCVGHATSVVVRNAHQVHGAISTTLEHRLHEFTRAALAWRSEFGSVRYWDERVTDATLAAGADVWSLIVD</sequence>
<comment type="similarity">
    <text evidence="2">Belongs to the acyl-CoA dehydrogenase family.</text>
</comment>
<reference evidence="8 9" key="1">
    <citation type="submission" date="2016-01" db="EMBL/GenBank/DDBJ databases">
        <authorList>
            <consortium name="TB Trials Study Group"/>
            <person name="Sutton G."/>
            <person name="Brinkac L."/>
            <person name="Sanka R."/>
            <person name="Adams M."/>
            <person name="Lau E.L."/>
            <person name="Macaden R."/>
            <person name="Grewal H.M.S."/>
        </authorList>
    </citation>
    <scope>NUCLEOTIDE SEQUENCE [LARGE SCALE GENOMIC DNA]</scope>
    <source>
        <strain evidence="8 9">IS-1744</strain>
    </source>
</reference>
<protein>
    <submittedName>
        <fullName evidence="8">Acyl-CoA dehydrogenase</fullName>
    </submittedName>
</protein>
<feature type="domain" description="Acyl-CoA dehydrogenase/oxidase N-terminal" evidence="7">
    <location>
        <begin position="28"/>
        <end position="93"/>
    </location>
</feature>
<evidence type="ECO:0000313" key="8">
    <source>
        <dbReference type="EMBL" id="KUI21077.1"/>
    </source>
</evidence>
<dbReference type="EMBL" id="LQIR01000001">
    <property type="protein sequence ID" value="KUI21077.1"/>
    <property type="molecule type" value="Genomic_DNA"/>
</dbReference>
<dbReference type="GO" id="GO:0003995">
    <property type="term" value="F:acyl-CoA dehydrogenase activity"/>
    <property type="evidence" value="ECO:0007669"/>
    <property type="project" value="TreeGrafter"/>
</dbReference>
<dbReference type="SUPFAM" id="SSF56645">
    <property type="entry name" value="Acyl-CoA dehydrogenase NM domain-like"/>
    <property type="match status" value="1"/>
</dbReference>
<dbReference type="InterPro" id="IPR036250">
    <property type="entry name" value="AcylCo_DH-like_C"/>
</dbReference>
<dbReference type="GO" id="GO:0050660">
    <property type="term" value="F:flavin adenine dinucleotide binding"/>
    <property type="evidence" value="ECO:0007669"/>
    <property type="project" value="InterPro"/>
</dbReference>
<keyword evidence="4" id="KW-0274">FAD</keyword>
<evidence type="ECO:0000256" key="5">
    <source>
        <dbReference type="ARBA" id="ARBA00023002"/>
    </source>
</evidence>
<evidence type="ECO:0000256" key="1">
    <source>
        <dbReference type="ARBA" id="ARBA00001974"/>
    </source>
</evidence>
<evidence type="ECO:0000256" key="4">
    <source>
        <dbReference type="ARBA" id="ARBA00022827"/>
    </source>
</evidence>
<comment type="caution">
    <text evidence="8">The sequence shown here is derived from an EMBL/GenBank/DDBJ whole genome shotgun (WGS) entry which is preliminary data.</text>
</comment>
<evidence type="ECO:0000256" key="3">
    <source>
        <dbReference type="ARBA" id="ARBA00022630"/>
    </source>
</evidence>
<dbReference type="Pfam" id="PF02771">
    <property type="entry name" value="Acyl-CoA_dh_N"/>
    <property type="match status" value="1"/>
</dbReference>
<keyword evidence="9" id="KW-1185">Reference proteome</keyword>
<dbReference type="InterPro" id="IPR009075">
    <property type="entry name" value="AcylCo_DH/oxidase_C"/>
</dbReference>
<feature type="domain" description="Acyl-CoA dehydrogenase/oxidase C-terminal" evidence="6">
    <location>
        <begin position="186"/>
        <end position="307"/>
    </location>
</feature>
<evidence type="ECO:0000256" key="2">
    <source>
        <dbReference type="ARBA" id="ARBA00009347"/>
    </source>
</evidence>
<gene>
    <name evidence="8" type="ORF">AU192_11555</name>
</gene>
<dbReference type="InterPro" id="IPR037069">
    <property type="entry name" value="AcylCoA_DH/ox_N_sf"/>
</dbReference>
<evidence type="ECO:0000313" key="9">
    <source>
        <dbReference type="Proteomes" id="UP000053707"/>
    </source>
</evidence>
<dbReference type="InterPro" id="IPR013786">
    <property type="entry name" value="AcylCoA_DH/ox_N"/>
</dbReference>
<dbReference type="PANTHER" id="PTHR43884">
    <property type="entry name" value="ACYL-COA DEHYDROGENASE"/>
    <property type="match status" value="1"/>
</dbReference>
<accession>A0A101ADU4</accession>
<name>A0A101ADU4_9MYCO</name>
<keyword evidence="5" id="KW-0560">Oxidoreductase</keyword>
<comment type="cofactor">
    <cofactor evidence="1">
        <name>FAD</name>
        <dbReference type="ChEBI" id="CHEBI:57692"/>
    </cofactor>
</comment>
<dbReference type="PANTHER" id="PTHR43884:SF20">
    <property type="entry name" value="ACYL-COA DEHYDROGENASE FADE28"/>
    <property type="match status" value="1"/>
</dbReference>
<dbReference type="Pfam" id="PF00441">
    <property type="entry name" value="Acyl-CoA_dh_1"/>
    <property type="match status" value="1"/>
</dbReference>
<dbReference type="SUPFAM" id="SSF47203">
    <property type="entry name" value="Acyl-CoA dehydrogenase C-terminal domain-like"/>
    <property type="match status" value="1"/>
</dbReference>